<protein>
    <submittedName>
        <fullName evidence="1">Uncharacterized protein</fullName>
    </submittedName>
</protein>
<dbReference type="Proteomes" id="UP000784294">
    <property type="component" value="Unassembled WGS sequence"/>
</dbReference>
<accession>A0A3S5AWK0</accession>
<proteinExistence type="predicted"/>
<comment type="caution">
    <text evidence="1">The sequence shown here is derived from an EMBL/GenBank/DDBJ whole genome shotgun (WGS) entry which is preliminary data.</text>
</comment>
<dbReference type="EMBL" id="CAAALY010085073">
    <property type="protein sequence ID" value="VEL27121.1"/>
    <property type="molecule type" value="Genomic_DNA"/>
</dbReference>
<keyword evidence="2" id="KW-1185">Reference proteome</keyword>
<gene>
    <name evidence="1" type="ORF">PXEA_LOCUS20561</name>
</gene>
<dbReference type="AlphaFoldDB" id="A0A3S5AWK0"/>
<name>A0A3S5AWK0_9PLAT</name>
<organism evidence="1 2">
    <name type="scientific">Protopolystoma xenopodis</name>
    <dbReference type="NCBI Taxonomy" id="117903"/>
    <lineage>
        <taxon>Eukaryota</taxon>
        <taxon>Metazoa</taxon>
        <taxon>Spiralia</taxon>
        <taxon>Lophotrochozoa</taxon>
        <taxon>Platyhelminthes</taxon>
        <taxon>Monogenea</taxon>
        <taxon>Polyopisthocotylea</taxon>
        <taxon>Polystomatidea</taxon>
        <taxon>Polystomatidae</taxon>
        <taxon>Protopolystoma</taxon>
    </lineage>
</organism>
<evidence type="ECO:0000313" key="1">
    <source>
        <dbReference type="EMBL" id="VEL27121.1"/>
    </source>
</evidence>
<sequence>MPDSNDSVPSSRLSCPYSRFLPASGWLYQGQKASRESFLQHEPFLRVVRTRICSPCHLMPARSPIQARPSGNAGK</sequence>
<evidence type="ECO:0000313" key="2">
    <source>
        <dbReference type="Proteomes" id="UP000784294"/>
    </source>
</evidence>
<reference evidence="1" key="1">
    <citation type="submission" date="2018-11" db="EMBL/GenBank/DDBJ databases">
        <authorList>
            <consortium name="Pathogen Informatics"/>
        </authorList>
    </citation>
    <scope>NUCLEOTIDE SEQUENCE</scope>
</reference>